<keyword evidence="4" id="KW-0472">Membrane</keyword>
<dbReference type="InterPro" id="IPR011761">
    <property type="entry name" value="ATP-grasp"/>
</dbReference>
<keyword evidence="2" id="KW-0436">Ligase</keyword>
<dbReference type="KEGG" id="ipa:Isop_3171"/>
<dbReference type="PANTHER" id="PTHR23132:SF23">
    <property type="entry name" value="D-ALANINE--D-ALANINE LIGASE B"/>
    <property type="match status" value="1"/>
</dbReference>
<proteinExistence type="inferred from homology"/>
<dbReference type="InParanoid" id="E8R405"/>
<dbReference type="Proteomes" id="UP000008631">
    <property type="component" value="Chromosome"/>
</dbReference>
<dbReference type="SUPFAM" id="SSF56059">
    <property type="entry name" value="Glutathione synthetase ATP-binding domain-like"/>
    <property type="match status" value="1"/>
</dbReference>
<dbReference type="EMBL" id="CP002353">
    <property type="protein sequence ID" value="ADV63735.1"/>
    <property type="molecule type" value="Genomic_DNA"/>
</dbReference>
<reference key="1">
    <citation type="submission" date="2010-11" db="EMBL/GenBank/DDBJ databases">
        <title>The complete sequence of chromosome of Isophaera pallida ATCC 43644.</title>
        <authorList>
            <consortium name="US DOE Joint Genome Institute (JGI-PGF)"/>
            <person name="Lucas S."/>
            <person name="Copeland A."/>
            <person name="Lapidus A."/>
            <person name="Bruce D."/>
            <person name="Goodwin L."/>
            <person name="Pitluck S."/>
            <person name="Kyrpides N."/>
            <person name="Mavromatis K."/>
            <person name="Pagani I."/>
            <person name="Ivanova N."/>
            <person name="Saunders E."/>
            <person name="Brettin T."/>
            <person name="Detter J.C."/>
            <person name="Han C."/>
            <person name="Tapia R."/>
            <person name="Land M."/>
            <person name="Hauser L."/>
            <person name="Markowitz V."/>
            <person name="Cheng J.-F."/>
            <person name="Hugenholtz P."/>
            <person name="Woyke T."/>
            <person name="Wu D."/>
            <person name="Eisen J.A."/>
        </authorList>
    </citation>
    <scope>NUCLEOTIDE SEQUENCE</scope>
    <source>
        <strain>ATCC 43644</strain>
    </source>
</reference>
<keyword evidence="3" id="KW-0547">Nucleotide-binding</keyword>
<reference evidence="6 7" key="2">
    <citation type="journal article" date="2011" name="Stand. Genomic Sci.">
        <title>Complete genome sequence of Isosphaera pallida type strain (IS1B).</title>
        <authorList>
            <consortium name="US DOE Joint Genome Institute (JGI-PGF)"/>
            <person name="Goker M."/>
            <person name="Cleland D."/>
            <person name="Saunders E."/>
            <person name="Lapidus A."/>
            <person name="Nolan M."/>
            <person name="Lucas S."/>
            <person name="Hammon N."/>
            <person name="Deshpande S."/>
            <person name="Cheng J.F."/>
            <person name="Tapia R."/>
            <person name="Han C."/>
            <person name="Goodwin L."/>
            <person name="Pitluck S."/>
            <person name="Liolios K."/>
            <person name="Pagani I."/>
            <person name="Ivanova N."/>
            <person name="Mavromatis K."/>
            <person name="Pati A."/>
            <person name="Chen A."/>
            <person name="Palaniappan K."/>
            <person name="Land M."/>
            <person name="Hauser L."/>
            <person name="Chang Y.J."/>
            <person name="Jeffries C.D."/>
            <person name="Detter J.C."/>
            <person name="Beck B."/>
            <person name="Woyke T."/>
            <person name="Bristow J."/>
            <person name="Eisen J.A."/>
            <person name="Markowitz V."/>
            <person name="Hugenholtz P."/>
            <person name="Kyrpides N.C."/>
            <person name="Klenk H.P."/>
        </authorList>
    </citation>
    <scope>NUCLEOTIDE SEQUENCE [LARGE SCALE GENOMIC DNA]</scope>
    <source>
        <strain evidence="7">ATCC 43644 / DSM 9630 / IS1B</strain>
    </source>
</reference>
<sequence length="348" mass="37745">MMAESARAEAGGRLALVVGSNRATRAEARALGWTLTTLGWSVAPILLGSPVSQRVLAGRIAATRADVALIRDDQATRLELATWRRLEAVGIPIVGGGAALAALGASAGLAGRARLLTMLRAAGLPTPSWLRPSPRAELVFDLDTSASSATAWLVRRASSEDPLADAGDPEPCRNLERAYEMVARWGGDWLIEEFIEGREFQIAWSPEASSERLWTVGELVHHQLQAHPDAWSQPGPWALRTQRARRFPGALEDRSSRWICPAVVEDDQARMLKRLTEAAARAVGCVDPALVTIRWDRSGHPRVVGVDLRPDLGPGSVWARLVRASGLSYRAALSRLLNRRRGANRHAA</sequence>
<dbReference type="STRING" id="575540.Isop_3171"/>
<dbReference type="eggNOG" id="COG1181">
    <property type="taxonomic scope" value="Bacteria"/>
</dbReference>
<protein>
    <recommendedName>
        <fullName evidence="5">ATP-grasp domain-containing protein</fullName>
    </recommendedName>
</protein>
<dbReference type="OrthoDB" id="9813261at2"/>
<keyword evidence="3" id="KW-0067">ATP-binding</keyword>
<keyword evidence="4" id="KW-0812">Transmembrane</keyword>
<dbReference type="Pfam" id="PF07478">
    <property type="entry name" value="Dala_Dala_lig_C"/>
    <property type="match status" value="1"/>
</dbReference>
<evidence type="ECO:0000256" key="3">
    <source>
        <dbReference type="PROSITE-ProRule" id="PRU00409"/>
    </source>
</evidence>
<dbReference type="GO" id="GO:0008716">
    <property type="term" value="F:D-alanine-D-alanine ligase activity"/>
    <property type="evidence" value="ECO:0007669"/>
    <property type="project" value="InterPro"/>
</dbReference>
<feature type="transmembrane region" description="Helical" evidence="4">
    <location>
        <begin position="89"/>
        <end position="110"/>
    </location>
</feature>
<name>E8R405_ISOPI</name>
<accession>E8R405</accession>
<dbReference type="RefSeq" id="WP_013566023.1">
    <property type="nucleotide sequence ID" value="NC_014962.1"/>
</dbReference>
<evidence type="ECO:0000313" key="7">
    <source>
        <dbReference type="Proteomes" id="UP000008631"/>
    </source>
</evidence>
<dbReference type="AlphaFoldDB" id="E8R405"/>
<feature type="domain" description="ATP-grasp" evidence="5">
    <location>
        <begin position="116"/>
        <end position="338"/>
    </location>
</feature>
<dbReference type="Gene3D" id="3.30.470.20">
    <property type="entry name" value="ATP-grasp fold, B domain"/>
    <property type="match status" value="1"/>
</dbReference>
<dbReference type="GO" id="GO:0046872">
    <property type="term" value="F:metal ion binding"/>
    <property type="evidence" value="ECO:0007669"/>
    <property type="project" value="InterPro"/>
</dbReference>
<evidence type="ECO:0000256" key="4">
    <source>
        <dbReference type="SAM" id="Phobius"/>
    </source>
</evidence>
<evidence type="ECO:0000259" key="5">
    <source>
        <dbReference type="PROSITE" id="PS50975"/>
    </source>
</evidence>
<evidence type="ECO:0000256" key="2">
    <source>
        <dbReference type="ARBA" id="ARBA00022598"/>
    </source>
</evidence>
<keyword evidence="7" id="KW-1185">Reference proteome</keyword>
<dbReference type="PROSITE" id="PS50975">
    <property type="entry name" value="ATP_GRASP"/>
    <property type="match status" value="1"/>
</dbReference>
<evidence type="ECO:0000256" key="1">
    <source>
        <dbReference type="ARBA" id="ARBA00010871"/>
    </source>
</evidence>
<evidence type="ECO:0000313" key="6">
    <source>
        <dbReference type="EMBL" id="ADV63735.1"/>
    </source>
</evidence>
<dbReference type="PANTHER" id="PTHR23132">
    <property type="entry name" value="D-ALANINE--D-ALANINE LIGASE"/>
    <property type="match status" value="1"/>
</dbReference>
<dbReference type="InterPro" id="IPR011095">
    <property type="entry name" value="Dala_Dala_lig_C"/>
</dbReference>
<dbReference type="HOGENOM" id="CLU_796392_0_0_0"/>
<dbReference type="GO" id="GO:0005524">
    <property type="term" value="F:ATP binding"/>
    <property type="evidence" value="ECO:0007669"/>
    <property type="project" value="UniProtKB-UniRule"/>
</dbReference>
<gene>
    <name evidence="6" type="ordered locus">Isop_3171</name>
</gene>
<comment type="similarity">
    <text evidence="1">Belongs to the D-alanine--D-alanine ligase family.</text>
</comment>
<keyword evidence="4" id="KW-1133">Transmembrane helix</keyword>
<organism evidence="6 7">
    <name type="scientific">Isosphaera pallida (strain ATCC 43644 / DSM 9630 / IS1B)</name>
    <dbReference type="NCBI Taxonomy" id="575540"/>
    <lineage>
        <taxon>Bacteria</taxon>
        <taxon>Pseudomonadati</taxon>
        <taxon>Planctomycetota</taxon>
        <taxon>Planctomycetia</taxon>
        <taxon>Isosphaerales</taxon>
        <taxon>Isosphaeraceae</taxon>
        <taxon>Isosphaera</taxon>
    </lineage>
</organism>